<feature type="region of interest" description="Disordered" evidence="7">
    <location>
        <begin position="2505"/>
        <end position="2530"/>
    </location>
</feature>
<evidence type="ECO:0000256" key="1">
    <source>
        <dbReference type="ARBA" id="ARBA00004300"/>
    </source>
</evidence>
<evidence type="ECO:0000256" key="6">
    <source>
        <dbReference type="SAM" id="Coils"/>
    </source>
</evidence>
<feature type="coiled-coil region" evidence="6">
    <location>
        <begin position="1938"/>
        <end position="2071"/>
    </location>
</feature>
<feature type="coiled-coil region" evidence="6">
    <location>
        <begin position="1300"/>
        <end position="1327"/>
    </location>
</feature>
<dbReference type="Gene3D" id="1.20.5.170">
    <property type="match status" value="1"/>
</dbReference>
<dbReference type="InterPro" id="IPR019528">
    <property type="entry name" value="PACT_domain"/>
</dbReference>
<reference evidence="9" key="1">
    <citation type="submission" date="2015-07" db="EMBL/GenBank/DDBJ databases">
        <title>MeaNS - Measles Nucleotide Surveillance Program.</title>
        <authorList>
            <person name="Tran T."/>
            <person name="Druce J."/>
        </authorList>
    </citation>
    <scope>NUCLEOTIDE SEQUENCE</scope>
    <source>
        <strain evidence="9">UCB-OBI-ISO-001</strain>
        <tissue evidence="9">Gonad</tissue>
    </source>
</reference>
<evidence type="ECO:0000256" key="2">
    <source>
        <dbReference type="ARBA" id="ARBA00022490"/>
    </source>
</evidence>
<feature type="coiled-coil region" evidence="6">
    <location>
        <begin position="1115"/>
        <end position="1149"/>
    </location>
</feature>
<keyword evidence="5" id="KW-0206">Cytoskeleton</keyword>
<feature type="compositionally biased region" description="Basic and acidic residues" evidence="7">
    <location>
        <begin position="13"/>
        <end position="23"/>
    </location>
</feature>
<dbReference type="GO" id="GO:0007165">
    <property type="term" value="P:signal transduction"/>
    <property type="evidence" value="ECO:0007669"/>
    <property type="project" value="InterPro"/>
</dbReference>
<feature type="coiled-coil region" evidence="6">
    <location>
        <begin position="103"/>
        <end position="199"/>
    </location>
</feature>
<keyword evidence="3" id="KW-0597">Phosphoprotein</keyword>
<keyword evidence="2" id="KW-0963">Cytoplasm</keyword>
<evidence type="ECO:0000313" key="9">
    <source>
        <dbReference type="EMBL" id="KOF93308.1"/>
    </source>
</evidence>
<accession>A0A0L8HVQ2</accession>
<feature type="domain" description="Pericentrin/AKAP-450 centrosomal targeting" evidence="8">
    <location>
        <begin position="2546"/>
        <end position="2632"/>
    </location>
</feature>
<dbReference type="Pfam" id="PF10495">
    <property type="entry name" value="PACT_coil_coil"/>
    <property type="match status" value="1"/>
</dbReference>
<feature type="compositionally biased region" description="Low complexity" evidence="7">
    <location>
        <begin position="1158"/>
        <end position="1169"/>
    </location>
</feature>
<feature type="compositionally biased region" description="Polar residues" evidence="7">
    <location>
        <begin position="2739"/>
        <end position="2767"/>
    </location>
</feature>
<sequence>MDPIHPFTSNRSPLEENRKDDLHSANTGSSTTDEGLVLSQQLGNNIFSGPGLDSDSEELISDTSDRIRTSIMRLLEMMEETTQQLLDSKSVQQELMDTLNMRDSEAQDRSQRLQDLTEQLKQEINAREQLALELHKSQGLVEGFMEERKSLNSKLKDHEDREAVLIMENETLRNQVHDLQLSESEVTSLRNEVQRQQNILYDNAGHEQQDVAKVTDNEEWLEKQGLLDEIRQLNDDKRLMSQLMQQNQESYEKRTHELLSSGEDIEHRYSELLEEKRQQVDDLKLQLEAVDRQLKANKQFLNEQAHEREQEREEFQKEINQWRTTVQQMERQQNTEIRLKKEVEELSDQLESRISTQSQMLMKKEQLERDIQDKDLNALELKQLVEQLEQELDEKVTKEKQQEQRILQLEEQISKLQEINEELSEEMKLSTTEDKKIICSLETQLDDQRLVYEKKALTLDEELKKARRIEEELSSEKAALEQHVCENLLQIASLKNQLDESRQRKLSLGMLEEPEESAVQLQIKENELDVLSDMVDKLELQVERKNSELTELKKRLNGNLDNSKDGNDEDDDDHDSVGGSDGGKEPPTSQSSYVSENTTRVLQLKEENERLKSQVSSLQQQLTTDGFSSLTQQLLDEKNEQIDQLRNQIAEQTQSNPLFGDLSSENSELREQLQKKVTDLEEKDTKLHSLTALVEELQSRPYVSDDSFMGDMSLPFERGSPYIVTNSMTERTSLQQELSAVITDRDQQINSLQTELLQKEDKSSQMRIELMLEHEETVTSLREMLQERDTTADEMCTEIDGLHAEITNLGEHQAKLQEDFDTVQEMLEGKDKEIDELTKEISELRSQVDNSDVVVSDKLDDVVSELVMRYEAGTKELKKKVKELENVIEEKMEENYTLNEKIEEMGNLKDEVSQVRSELEKEKKLVESKSATLQNMERRVESSNKVIGQLQQREDHWQLKYSQTELQLREREEHLHQLQNEVMEREESDEKVRQRLNVAEQQVGVQQHNIQALQSRVSDSEARLKESRETISELKDTLASLEEEKEQMAGRMTSKDALIAKLQEQLHHLEKKSHDQAVEISQREKSYMTLVKMHQEKDELISIEEGRTLVLRAEVDDLQNELLLREEEQSKVQAELDECKIRLDNLNKSVVDNKVTASNSVDASSSPRRSSSECEEEDDKATVSKLQSDLETSQRVTEEKSKEIENLQTELQERNTQLSQLRLSVDIERKKSDQLQSKCEQLQTELQEAWEMKLVNDNHIDDLKKKLFKLESEELKPSNLQSLEDTQVIQSKFTDLWQEIQKRESDVERLEMELVEANVKVRSQEAEMQDSSLQTAEDGGQLSEQINILLGKLEASQVDIESKEAKIVSYENELQIKDSMLQQLQQQLEKSASSYHSSKQEYHTLLGEEQIEATKAEGRIVVLRSEVDDLQKQLVSKETELQTVRDHLMDTQIQLVNRAQEMTRICQHHNSFDEDQTDSSSSKAVHQEKPLSEDTIKSTETVNMKPQLPETLVHRLESELEKTRSLLQLRIGQLEEKNLDTSGTSADESSTITQERVIGHIKQVYNELLSMRTILEQLCHDKAAQQIGILEKMSDNQQTRVRSDEMLQELSSSSLMSQTDRRASGFGATNVVWGATSVESPEFRTVVPNERLQKLETTTKQTNIEATLYGANDAQIQEHLKVLLSRIQKEGIQTLTLSELQFIRYHTTPKPTARNIDIEALRTAWEKERQTLLSAIQALKELLAQEQQLATPDWELSSTNVDWRRELLHTLSHVFMRERDVLLSELRSYVLINSDGTDLSAVQRLEQKIIEQECQQKASLEQVICADRQSLVSEVRDMKAKLAIMQLQHHDDKEQLTDKLQELERQRCKREDQLQRHIKLLEYRLEQSRVIQDDLHSSIEMERKRTSELASELTKSKAHAMDLNGEVTNLQVNIAKVKDAFEQEHSRYLSLIVALEEEKVRTTELTEWLESEKQNVHHLQDDLENITGQLGKERDLEYQHLYLALENEKEKLKESSAITQEKQAENLSLQQELEAEKLRCQSITAKYDVTVAQLNSRLADEQSLNEQITSNLTKEKNLNIQLKQSLDKVCSIRQDTCERDRATITDLQRMLETERSSVSDLQHQLDSVREEHQTRISSLTAQHQSVKESLEKETAKFHKLKVKSDIFENQQSDLQRQLDYEKERTIRLQAEKHSLTLELQTLRQREKERYITAENEKLANNRKVKEMSRQLENQKVVMHQNELEVERLQEKVQGLEADLQNSRLRERQLVHEIEYTKLRSPQNLESFTARIRSDVMTTTSTSAMKPDTKEKEKLLSAFKSQLENIRQCLESAGMTFQDCLNKITSYLKANQTMAPASQDSFGILCSMTASVDDMLSDLRELQMSLTLEAQEGPGYPHLAAIINQRTLQHNRDLLSSIFKLSEEKLALRAQLLECEECIQNYKTRDYIQLTQNSDGDGDSLLETSFTMERIRWDQERATYELALQNCEKRIEQLQRNLRIERTQGFALSNNNTTSTTSPNINNTSTNNNNNNPLLMESDLIQTLFRKYFRAESFRKALIYQKNYLLVLLGGFQDSEQTVLALLSRMNARGNDNRLLGDSYNQGQHNRCPPLARFRSAARVIVAISRMKYLVRKLQQACALSLSGVLNLSPQHRGKFKPSGHTVPCSSSASTMTSSTFSAPLEGATAATSPHSNPFVSAPYCSLKLRSSISSVRPRPGVGHSPPGYASSVRHMVNTSSNNVQGFSPSSLATPPIKTNLTSSQSRFTTPPTKEANHLRGALEKVPSLYQLTEDHSDHIVQQNLGLPNHQPMLGLPSSTNNGDIPQSSNCDRQSPDHSTVQHCDDLSQRFEQVQSNVDQVRHSPQIERQRHRRKYDGFHKNIDL</sequence>
<comment type="subcellular location">
    <subcellularLocation>
        <location evidence="1">Cytoplasm</location>
        <location evidence="1">Cytoskeleton</location>
        <location evidence="1">Microtubule organizing center</location>
        <location evidence="1">Centrosome</location>
    </subcellularLocation>
</comment>
<feature type="region of interest" description="Disordered" evidence="7">
    <location>
        <begin position="1157"/>
        <end position="1200"/>
    </location>
</feature>
<feature type="compositionally biased region" description="Low complexity" evidence="7">
    <location>
        <begin position="2508"/>
        <end position="2530"/>
    </location>
</feature>
<name>A0A0L8HVQ2_OCTBM</name>
<evidence type="ECO:0000256" key="5">
    <source>
        <dbReference type="ARBA" id="ARBA00023212"/>
    </source>
</evidence>
<feature type="compositionally biased region" description="Polar residues" evidence="7">
    <location>
        <begin position="24"/>
        <end position="33"/>
    </location>
</feature>
<feature type="coiled-coil region" evidence="6">
    <location>
        <begin position="1353"/>
        <end position="1447"/>
    </location>
</feature>
<dbReference type="EMBL" id="KQ417205">
    <property type="protein sequence ID" value="KOF93308.1"/>
    <property type="molecule type" value="Genomic_DNA"/>
</dbReference>
<dbReference type="GO" id="GO:0060090">
    <property type="term" value="F:molecular adaptor activity"/>
    <property type="evidence" value="ECO:0007669"/>
    <property type="project" value="InterPro"/>
</dbReference>
<evidence type="ECO:0000256" key="7">
    <source>
        <dbReference type="SAM" id="MobiDB-lite"/>
    </source>
</evidence>
<evidence type="ECO:0000256" key="3">
    <source>
        <dbReference type="ARBA" id="ARBA00022553"/>
    </source>
</evidence>
<feature type="region of interest" description="Disordered" evidence="7">
    <location>
        <begin position="553"/>
        <end position="598"/>
    </location>
</feature>
<dbReference type="OrthoDB" id="2020852at2759"/>
<feature type="coiled-coil region" evidence="6">
    <location>
        <begin position="266"/>
        <end position="486"/>
    </location>
</feature>
<feature type="coiled-coil region" evidence="6">
    <location>
        <begin position="820"/>
        <end position="1079"/>
    </location>
</feature>
<evidence type="ECO:0000259" key="8">
    <source>
        <dbReference type="Pfam" id="PF10495"/>
    </source>
</evidence>
<dbReference type="SUPFAM" id="SSF57997">
    <property type="entry name" value="Tropomyosin"/>
    <property type="match status" value="2"/>
</dbReference>
<dbReference type="PANTHER" id="PTHR44981">
    <property type="entry name" value="PERICENTRIN-LIKE PROTEIN, ISOFORM F"/>
    <property type="match status" value="1"/>
</dbReference>
<proteinExistence type="predicted"/>
<organism evidence="9">
    <name type="scientific">Octopus bimaculoides</name>
    <name type="common">California two-spotted octopus</name>
    <dbReference type="NCBI Taxonomy" id="37653"/>
    <lineage>
        <taxon>Eukaryota</taxon>
        <taxon>Metazoa</taxon>
        <taxon>Spiralia</taxon>
        <taxon>Lophotrochozoa</taxon>
        <taxon>Mollusca</taxon>
        <taxon>Cephalopoda</taxon>
        <taxon>Coleoidea</taxon>
        <taxon>Octopodiformes</taxon>
        <taxon>Octopoda</taxon>
        <taxon>Incirrata</taxon>
        <taxon>Octopodidae</taxon>
        <taxon>Octopus</taxon>
    </lineage>
</organism>
<gene>
    <name evidence="9" type="ORF">OCBIM_22004770mg</name>
</gene>
<feature type="compositionally biased region" description="Polar residues" evidence="7">
    <location>
        <begin position="2812"/>
        <end position="2836"/>
    </location>
</feature>
<protein>
    <recommendedName>
        <fullName evidence="8">Pericentrin/AKAP-450 centrosomal targeting domain-containing protein</fullName>
    </recommendedName>
</protein>
<feature type="coiled-coil region" evidence="6">
    <location>
        <begin position="2476"/>
        <end position="2503"/>
    </location>
</feature>
<dbReference type="GO" id="GO:0005813">
    <property type="term" value="C:centrosome"/>
    <property type="evidence" value="ECO:0007669"/>
    <property type="project" value="UniProtKB-SubCell"/>
</dbReference>
<feature type="coiled-coil region" evidence="6">
    <location>
        <begin position="2231"/>
        <end position="2265"/>
    </location>
</feature>
<feature type="compositionally biased region" description="Polar residues" evidence="7">
    <location>
        <begin position="1184"/>
        <end position="1195"/>
    </location>
</feature>
<feature type="compositionally biased region" description="Polar residues" evidence="7">
    <location>
        <begin position="587"/>
        <end position="598"/>
    </location>
</feature>
<feature type="region of interest" description="Disordered" evidence="7">
    <location>
        <begin position="1470"/>
        <end position="1493"/>
    </location>
</feature>
<evidence type="ECO:0000256" key="4">
    <source>
        <dbReference type="ARBA" id="ARBA00023054"/>
    </source>
</evidence>
<dbReference type="GO" id="GO:0005737">
    <property type="term" value="C:cytoplasm"/>
    <property type="evidence" value="ECO:0007669"/>
    <property type="project" value="UniProtKB-ARBA"/>
</dbReference>
<dbReference type="PANTHER" id="PTHR44981:SF2">
    <property type="entry name" value="PERICENTRIN-LIKE PROTEIN, ISOFORM F"/>
    <property type="match status" value="1"/>
</dbReference>
<feature type="region of interest" description="Disordered" evidence="7">
    <location>
        <begin position="2811"/>
        <end position="2836"/>
    </location>
</feature>
<feature type="region of interest" description="Disordered" evidence="7">
    <location>
        <begin position="2739"/>
        <end position="2772"/>
    </location>
</feature>
<dbReference type="InterPro" id="IPR028745">
    <property type="entry name" value="AKAP9/Pericentrin"/>
</dbReference>
<dbReference type="STRING" id="37653.A0A0L8HVQ2"/>
<dbReference type="Gene3D" id="1.20.1170.10">
    <property type="match status" value="1"/>
</dbReference>
<feature type="region of interest" description="Disordered" evidence="7">
    <location>
        <begin position="1"/>
        <end position="33"/>
    </location>
</feature>
<keyword evidence="4 6" id="KW-0175">Coiled coil</keyword>